<keyword evidence="4" id="KW-1185">Reference proteome</keyword>
<keyword evidence="1" id="KW-0732">Signal</keyword>
<evidence type="ECO:0000256" key="1">
    <source>
        <dbReference type="SAM" id="SignalP"/>
    </source>
</evidence>
<dbReference type="EMBL" id="JAEPES010000003">
    <property type="protein sequence ID" value="MBK4347807.1"/>
    <property type="molecule type" value="Genomic_DNA"/>
</dbReference>
<comment type="caution">
    <text evidence="3">The sequence shown here is derived from an EMBL/GenBank/DDBJ whole genome shotgun (WGS) entry which is preliminary data.</text>
</comment>
<accession>A0A934VYA3</accession>
<dbReference type="RefSeq" id="WP_200555332.1">
    <property type="nucleotide sequence ID" value="NZ_JAEPES010000001.1"/>
</dbReference>
<organism evidence="3 4">
    <name type="scientific">Lacisediminihabitans changchengi</name>
    <dbReference type="NCBI Taxonomy" id="2787634"/>
    <lineage>
        <taxon>Bacteria</taxon>
        <taxon>Bacillati</taxon>
        <taxon>Actinomycetota</taxon>
        <taxon>Actinomycetes</taxon>
        <taxon>Micrococcales</taxon>
        <taxon>Microbacteriaceae</taxon>
        <taxon>Lacisediminihabitans</taxon>
    </lineage>
</organism>
<evidence type="ECO:0000313" key="2">
    <source>
        <dbReference type="EMBL" id="MBK4347070.1"/>
    </source>
</evidence>
<gene>
    <name evidence="2" type="ORF">IV501_05435</name>
    <name evidence="3" type="ORF">IV501_09190</name>
</gene>
<protein>
    <recommendedName>
        <fullName evidence="5">Preprotein translocase subunit SecD</fullName>
    </recommendedName>
</protein>
<feature type="chain" id="PRO_5044158259" description="Preprotein translocase subunit SecD" evidence="1">
    <location>
        <begin position="29"/>
        <end position="159"/>
    </location>
</feature>
<reference evidence="3" key="1">
    <citation type="submission" date="2021-01" db="EMBL/GenBank/DDBJ databases">
        <title>Lacisediminihabitans sp. nov. strain G11-30, isolated from Antarctic Soil.</title>
        <authorList>
            <person name="Li J."/>
        </authorList>
    </citation>
    <scope>NUCLEOTIDE SEQUENCE</scope>
    <source>
        <strain evidence="3">G11-30</strain>
    </source>
</reference>
<dbReference type="Proteomes" id="UP000636458">
    <property type="component" value="Unassembled WGS sequence"/>
</dbReference>
<dbReference type="AlphaFoldDB" id="A0A934VYA3"/>
<proteinExistence type="predicted"/>
<evidence type="ECO:0008006" key="5">
    <source>
        <dbReference type="Google" id="ProtNLM"/>
    </source>
</evidence>
<feature type="signal peptide" evidence="1">
    <location>
        <begin position="1"/>
        <end position="28"/>
    </location>
</feature>
<evidence type="ECO:0000313" key="3">
    <source>
        <dbReference type="EMBL" id="MBK4347807.1"/>
    </source>
</evidence>
<dbReference type="EMBL" id="JAEPES010000001">
    <property type="protein sequence ID" value="MBK4347070.1"/>
    <property type="molecule type" value="Genomic_DNA"/>
</dbReference>
<name>A0A934VYA3_9MICO</name>
<sequence>MFARNIRLSALVLCALALSGCATTSASKATEPSSQAKLELAVSETCADSSDAHCVLVNGEGVVMPVAFQDAGVQKASVVENHGQSEIDVTFTGTGAALLEALTEQAAKSGSTARLVMKTGDKIVGSTLVSETIMSHEVSIVVPQTDDAQALVKSILGLI</sequence>
<evidence type="ECO:0000313" key="4">
    <source>
        <dbReference type="Proteomes" id="UP000636458"/>
    </source>
</evidence>
<dbReference type="PROSITE" id="PS51257">
    <property type="entry name" value="PROKAR_LIPOPROTEIN"/>
    <property type="match status" value="1"/>
</dbReference>